<dbReference type="SMART" id="SM00138">
    <property type="entry name" value="MeTrc"/>
    <property type="match status" value="1"/>
</dbReference>
<dbReference type="InterPro" id="IPR000780">
    <property type="entry name" value="CheR_MeTrfase"/>
</dbReference>
<dbReference type="InterPro" id="IPR050903">
    <property type="entry name" value="Bact_Chemotaxis_MeTrfase"/>
</dbReference>
<dbReference type="EMBL" id="QUAJ01000003">
    <property type="protein sequence ID" value="REI42773.1"/>
    <property type="molecule type" value="Genomic_DNA"/>
</dbReference>
<dbReference type="SUPFAM" id="SSF53335">
    <property type="entry name" value="S-adenosyl-L-methionine-dependent methyltransferases"/>
    <property type="match status" value="1"/>
</dbReference>
<evidence type="ECO:0000313" key="2">
    <source>
        <dbReference type="EMBL" id="REI42773.1"/>
    </source>
</evidence>
<dbReference type="Proteomes" id="UP000263486">
    <property type="component" value="Unassembled WGS sequence"/>
</dbReference>
<proteinExistence type="predicted"/>
<dbReference type="PANTHER" id="PTHR24422">
    <property type="entry name" value="CHEMOTAXIS PROTEIN METHYLTRANSFERASE"/>
    <property type="match status" value="1"/>
</dbReference>
<name>A0ABX9KK08_9FUSO</name>
<reference evidence="2 3" key="1">
    <citation type="submission" date="2018-08" db="EMBL/GenBank/DDBJ databases">
        <title>Draft genome sequence of Psychrilyobacter sp. strain SD5 isolated from Black Sea water.</title>
        <authorList>
            <person name="Yadav S."/>
            <person name="Villanueva L."/>
            <person name="Damste J.S.S."/>
        </authorList>
    </citation>
    <scope>NUCLEOTIDE SEQUENCE [LARGE SCALE GENOMIC DNA]</scope>
    <source>
        <strain evidence="2 3">SD5</strain>
    </source>
</reference>
<accession>A0ABX9KK08</accession>
<dbReference type="InterPro" id="IPR022642">
    <property type="entry name" value="CheR_C"/>
</dbReference>
<gene>
    <name evidence="2" type="ORF">DYH56_03130</name>
</gene>
<dbReference type="PRINTS" id="PR00996">
    <property type="entry name" value="CHERMTFRASE"/>
</dbReference>
<evidence type="ECO:0000313" key="3">
    <source>
        <dbReference type="Proteomes" id="UP000263486"/>
    </source>
</evidence>
<dbReference type="InterPro" id="IPR029063">
    <property type="entry name" value="SAM-dependent_MTases_sf"/>
</dbReference>
<dbReference type="Pfam" id="PF01739">
    <property type="entry name" value="CheR"/>
    <property type="match status" value="1"/>
</dbReference>
<feature type="domain" description="CheR-type methyltransferase" evidence="1">
    <location>
        <begin position="1"/>
        <end position="252"/>
    </location>
</feature>
<dbReference type="PANTHER" id="PTHR24422:SF10">
    <property type="entry name" value="CHEMOTAXIS PROTEIN METHYLTRANSFERASE 2"/>
    <property type="match status" value="1"/>
</dbReference>
<keyword evidence="3" id="KW-1185">Reference proteome</keyword>
<dbReference type="PROSITE" id="PS50123">
    <property type="entry name" value="CHER"/>
    <property type="match status" value="1"/>
</dbReference>
<dbReference type="Gene3D" id="3.40.50.150">
    <property type="entry name" value="Vaccinia Virus protein VP39"/>
    <property type="match status" value="1"/>
</dbReference>
<dbReference type="RefSeq" id="WP_114641396.1">
    <property type="nucleotide sequence ID" value="NZ_JAACIO010000054.1"/>
</dbReference>
<comment type="caution">
    <text evidence="2">The sequence shown here is derived from an EMBL/GenBank/DDBJ whole genome shotgun (WGS) entry which is preliminary data.</text>
</comment>
<protein>
    <recommendedName>
        <fullName evidence="1">CheR-type methyltransferase domain-containing protein</fullName>
    </recommendedName>
</protein>
<sequence length="279" mass="32338">MNRYMNDIIDVLKVDFDINISIFDESFLTRIINMRISDTKSKNIKEYKKLIKENIQEAIVLKRLLNITYTRFFRDSLIFAQLQKIVLPSIITSINQQRELRIWSAGSSGGQEAYSLAILISEFEEELGIKIPYRIIATDISETKLKKGRSGIFRKNEVIDLKLKYIEKYFTSRGSEYIISEKLKKNISFSYFDLTDDKNIKPPESIYGDFDLVLCSNLLFYYNPEVQKKIIVKSELSLGPNGYFITSEAEKVLVKDFTKLKQINPTSSIFKLNNQGAIL</sequence>
<evidence type="ECO:0000259" key="1">
    <source>
        <dbReference type="PROSITE" id="PS50123"/>
    </source>
</evidence>
<organism evidence="2 3">
    <name type="scientific">Psychrilyobacter piezotolerans</name>
    <dbReference type="NCBI Taxonomy" id="2293438"/>
    <lineage>
        <taxon>Bacteria</taxon>
        <taxon>Fusobacteriati</taxon>
        <taxon>Fusobacteriota</taxon>
        <taxon>Fusobacteriia</taxon>
        <taxon>Fusobacteriales</taxon>
        <taxon>Fusobacteriaceae</taxon>
        <taxon>Psychrilyobacter</taxon>
    </lineage>
</organism>